<dbReference type="InterPro" id="IPR015943">
    <property type="entry name" value="WD40/YVTN_repeat-like_dom_sf"/>
</dbReference>
<reference evidence="8" key="1">
    <citation type="submission" date="2023-07" db="EMBL/GenBank/DDBJ databases">
        <authorList>
            <person name="Stuckert A."/>
        </authorList>
    </citation>
    <scope>NUCLEOTIDE SEQUENCE</scope>
</reference>
<comment type="similarity">
    <text evidence="5">Belongs to the WD repeat STRAP family.</text>
</comment>
<keyword evidence="1 7" id="KW-0853">WD repeat</keyword>
<sequence>MAMRQTPLTCSGHTRPVVDLAFSGITPYGYFLISACKGGSVGATLNKDATKAATGAADFTAKVWDAVTGDELITLAHKHIVKSVDFTQDSNNLLTGGQDKLLRIYDLSKPEAGTYGYYMVRPVVWCLVSVTLCLSGSAPCRRQLINTHISRPEHPAVRPLLDLCDSAGGLLRAAVVVVPPDPEQIGGHTSAIKKALWYNDDRQIISAADDKTLTLVPDRHLSIDVYQQLILALDRHHSKDVYHQLTLAPDRHLSIDGYQQLTLAPDHNHSIDVYHQLTLVPSQHLSIDVYQQLTLAPDRQLSLDVYQQLTLAPDHNHSIDVYQQLTLAPDRHLYIMFTTS</sequence>
<dbReference type="PROSITE" id="PS50082">
    <property type="entry name" value="WD_REPEATS_2"/>
    <property type="match status" value="1"/>
</dbReference>
<evidence type="ECO:0000256" key="5">
    <source>
        <dbReference type="ARBA" id="ARBA00038394"/>
    </source>
</evidence>
<dbReference type="Proteomes" id="UP001176940">
    <property type="component" value="Unassembled WGS sequence"/>
</dbReference>
<keyword evidence="9" id="KW-1185">Reference proteome</keyword>
<gene>
    <name evidence="8" type="ORF">RIMI_LOCUS10181357</name>
</gene>
<keyword evidence="3" id="KW-0677">Repeat</keyword>
<accession>A0ABN9LP26</accession>
<dbReference type="Pfam" id="PF00400">
    <property type="entry name" value="WD40"/>
    <property type="match status" value="2"/>
</dbReference>
<dbReference type="SMART" id="SM00320">
    <property type="entry name" value="WD40"/>
    <property type="match status" value="3"/>
</dbReference>
<dbReference type="PROSITE" id="PS50294">
    <property type="entry name" value="WD_REPEATS_REGION"/>
    <property type="match status" value="1"/>
</dbReference>
<evidence type="ECO:0000256" key="3">
    <source>
        <dbReference type="ARBA" id="ARBA00022737"/>
    </source>
</evidence>
<dbReference type="Gene3D" id="2.130.10.10">
    <property type="entry name" value="YVTN repeat-like/Quinoprotein amine dehydrogenase"/>
    <property type="match status" value="1"/>
</dbReference>
<evidence type="ECO:0000256" key="7">
    <source>
        <dbReference type="PROSITE-ProRule" id="PRU00221"/>
    </source>
</evidence>
<proteinExistence type="inferred from homology"/>
<evidence type="ECO:0000256" key="1">
    <source>
        <dbReference type="ARBA" id="ARBA00022574"/>
    </source>
</evidence>
<dbReference type="SUPFAM" id="SSF50978">
    <property type="entry name" value="WD40 repeat-like"/>
    <property type="match status" value="1"/>
</dbReference>
<protein>
    <recommendedName>
        <fullName evidence="6">Serine-threonine kinase receptor-associated protein</fullName>
    </recommendedName>
</protein>
<evidence type="ECO:0000313" key="9">
    <source>
        <dbReference type="Proteomes" id="UP001176940"/>
    </source>
</evidence>
<organism evidence="8 9">
    <name type="scientific">Ranitomeya imitator</name>
    <name type="common">mimic poison frog</name>
    <dbReference type="NCBI Taxonomy" id="111125"/>
    <lineage>
        <taxon>Eukaryota</taxon>
        <taxon>Metazoa</taxon>
        <taxon>Chordata</taxon>
        <taxon>Craniata</taxon>
        <taxon>Vertebrata</taxon>
        <taxon>Euteleostomi</taxon>
        <taxon>Amphibia</taxon>
        <taxon>Batrachia</taxon>
        <taxon>Anura</taxon>
        <taxon>Neobatrachia</taxon>
        <taxon>Hyloidea</taxon>
        <taxon>Dendrobatidae</taxon>
        <taxon>Dendrobatinae</taxon>
        <taxon>Ranitomeya</taxon>
    </lineage>
</organism>
<evidence type="ECO:0000256" key="6">
    <source>
        <dbReference type="ARBA" id="ARBA00040390"/>
    </source>
</evidence>
<evidence type="ECO:0000313" key="8">
    <source>
        <dbReference type="EMBL" id="CAJ0943919.1"/>
    </source>
</evidence>
<comment type="caution">
    <text evidence="8">The sequence shown here is derived from an EMBL/GenBank/DDBJ whole genome shotgun (WGS) entry which is preliminary data.</text>
</comment>
<dbReference type="InterPro" id="IPR001680">
    <property type="entry name" value="WD40_rpt"/>
</dbReference>
<evidence type="ECO:0000256" key="4">
    <source>
        <dbReference type="ARBA" id="ARBA00023187"/>
    </source>
</evidence>
<evidence type="ECO:0000256" key="2">
    <source>
        <dbReference type="ARBA" id="ARBA00022664"/>
    </source>
</evidence>
<keyword evidence="4" id="KW-0508">mRNA splicing</keyword>
<dbReference type="PANTHER" id="PTHR19877:SF13">
    <property type="entry name" value="SERINE-THREONINE KINASE RECEPTOR-ASSOCIATED PROTEIN"/>
    <property type="match status" value="1"/>
</dbReference>
<keyword evidence="2" id="KW-0507">mRNA processing</keyword>
<feature type="repeat" description="WD" evidence="7">
    <location>
        <begin position="74"/>
        <end position="115"/>
    </location>
</feature>
<dbReference type="InterPro" id="IPR036322">
    <property type="entry name" value="WD40_repeat_dom_sf"/>
</dbReference>
<name>A0ABN9LP26_9NEOB</name>
<dbReference type="EMBL" id="CAUEEQ010021815">
    <property type="protein sequence ID" value="CAJ0943919.1"/>
    <property type="molecule type" value="Genomic_DNA"/>
</dbReference>
<dbReference type="PANTHER" id="PTHR19877">
    <property type="entry name" value="EUKARYOTIC TRANSLATION INITIATION FACTOR 3 SUBUNIT I"/>
    <property type="match status" value="1"/>
</dbReference>